<dbReference type="AlphaFoldDB" id="A0A914EJQ4"/>
<feature type="region of interest" description="Disordered" evidence="1">
    <location>
        <begin position="1"/>
        <end position="31"/>
    </location>
</feature>
<sequence length="126" mass="14394">MKITAEHSDSTYNDLEEKTDTSKKDDAKRMKITAEHSDSTYNDLEEDYELTIESVIENHYSSILTNEDEESDSNDSFGEIPVKKCKIDGCSNKSETTLSKSDEVSMCEYLVEYLFNTKTFSSIDIE</sequence>
<dbReference type="Proteomes" id="UP000887540">
    <property type="component" value="Unplaced"/>
</dbReference>
<evidence type="ECO:0000256" key="1">
    <source>
        <dbReference type="SAM" id="MobiDB-lite"/>
    </source>
</evidence>
<organism evidence="2 3">
    <name type="scientific">Acrobeloides nanus</name>
    <dbReference type="NCBI Taxonomy" id="290746"/>
    <lineage>
        <taxon>Eukaryota</taxon>
        <taxon>Metazoa</taxon>
        <taxon>Ecdysozoa</taxon>
        <taxon>Nematoda</taxon>
        <taxon>Chromadorea</taxon>
        <taxon>Rhabditida</taxon>
        <taxon>Tylenchina</taxon>
        <taxon>Cephalobomorpha</taxon>
        <taxon>Cephaloboidea</taxon>
        <taxon>Cephalobidae</taxon>
        <taxon>Acrobeloides</taxon>
    </lineage>
</organism>
<evidence type="ECO:0000313" key="3">
    <source>
        <dbReference type="WBParaSite" id="ACRNAN_scaffold823.g13899.t1"/>
    </source>
</evidence>
<name>A0A914EJQ4_9BILA</name>
<evidence type="ECO:0000313" key="2">
    <source>
        <dbReference type="Proteomes" id="UP000887540"/>
    </source>
</evidence>
<dbReference type="WBParaSite" id="ACRNAN_scaffold823.g13899.t1">
    <property type="protein sequence ID" value="ACRNAN_scaffold823.g13899.t1"/>
    <property type="gene ID" value="ACRNAN_scaffold823.g13899"/>
</dbReference>
<reference evidence="3" key="1">
    <citation type="submission" date="2022-11" db="UniProtKB">
        <authorList>
            <consortium name="WormBaseParasite"/>
        </authorList>
    </citation>
    <scope>IDENTIFICATION</scope>
</reference>
<protein>
    <submittedName>
        <fullName evidence="3">Uncharacterized protein</fullName>
    </submittedName>
</protein>
<proteinExistence type="predicted"/>
<keyword evidence="2" id="KW-1185">Reference proteome</keyword>
<accession>A0A914EJQ4</accession>